<dbReference type="InterPro" id="IPR011001">
    <property type="entry name" value="Saposin-like"/>
</dbReference>
<feature type="domain" description="Saposin B-type" evidence="4">
    <location>
        <begin position="23"/>
        <end position="101"/>
    </location>
</feature>
<evidence type="ECO:0000256" key="2">
    <source>
        <dbReference type="ARBA" id="ARBA00023180"/>
    </source>
</evidence>
<evidence type="ECO:0000313" key="5">
    <source>
        <dbReference type="EMBL" id="VDM77524.1"/>
    </source>
</evidence>
<dbReference type="PANTHER" id="PTHR11480">
    <property type="entry name" value="SAPOSIN-RELATED"/>
    <property type="match status" value="1"/>
</dbReference>
<evidence type="ECO:0000313" key="6">
    <source>
        <dbReference type="Proteomes" id="UP000270094"/>
    </source>
</evidence>
<dbReference type="EMBL" id="UYYB01099423">
    <property type="protein sequence ID" value="VDM77524.1"/>
    <property type="molecule type" value="Genomic_DNA"/>
</dbReference>
<keyword evidence="1" id="KW-1015">Disulfide bond</keyword>
<dbReference type="PROSITE" id="PS50015">
    <property type="entry name" value="SAP_B"/>
    <property type="match status" value="1"/>
</dbReference>
<evidence type="ECO:0000256" key="1">
    <source>
        <dbReference type="ARBA" id="ARBA00023157"/>
    </source>
</evidence>
<dbReference type="InterPro" id="IPR008138">
    <property type="entry name" value="SapB_2"/>
</dbReference>
<dbReference type="OrthoDB" id="69496at2759"/>
<protein>
    <recommendedName>
        <fullName evidence="4">Saposin B-type domain-containing protein</fullName>
    </recommendedName>
</protein>
<reference evidence="5 6" key="1">
    <citation type="submission" date="2018-11" db="EMBL/GenBank/DDBJ databases">
        <authorList>
            <consortium name="Pathogen Informatics"/>
        </authorList>
    </citation>
    <scope>NUCLEOTIDE SEQUENCE [LARGE SCALE GENOMIC DNA]</scope>
</reference>
<dbReference type="SMART" id="SM00741">
    <property type="entry name" value="SapB"/>
    <property type="match status" value="1"/>
</dbReference>
<dbReference type="SUPFAM" id="SSF47862">
    <property type="entry name" value="Saposin"/>
    <property type="match status" value="1"/>
</dbReference>
<name>A0A3P7JH14_STRVU</name>
<dbReference type="AlphaFoldDB" id="A0A3P7JH14"/>
<evidence type="ECO:0000259" key="4">
    <source>
        <dbReference type="PROSITE" id="PS50015"/>
    </source>
</evidence>
<gene>
    <name evidence="5" type="ORF">SVUK_LOCUS12522</name>
</gene>
<keyword evidence="6" id="KW-1185">Reference proteome</keyword>
<dbReference type="InterPro" id="IPR008139">
    <property type="entry name" value="SaposinB_dom"/>
</dbReference>
<sequence length="101" mass="10968">MQTFIVLAVVVAAVLAVPGAQLNALECDMCEIGVKTAAPMLDQDTKDIENAVNKECKSLLHTIPFATQKCEKFVDTDLNKIIKELESGTAPQDVCKKLNMC</sequence>
<organism evidence="5 6">
    <name type="scientific">Strongylus vulgaris</name>
    <name type="common">Blood worm</name>
    <dbReference type="NCBI Taxonomy" id="40348"/>
    <lineage>
        <taxon>Eukaryota</taxon>
        <taxon>Metazoa</taxon>
        <taxon>Ecdysozoa</taxon>
        <taxon>Nematoda</taxon>
        <taxon>Chromadorea</taxon>
        <taxon>Rhabditida</taxon>
        <taxon>Rhabditina</taxon>
        <taxon>Rhabditomorpha</taxon>
        <taxon>Strongyloidea</taxon>
        <taxon>Strongylidae</taxon>
        <taxon>Strongylus</taxon>
    </lineage>
</organism>
<dbReference type="InterPro" id="IPR051428">
    <property type="entry name" value="Sphingo_Act-Surfact_Prot"/>
</dbReference>
<accession>A0A3P7JH14</accession>
<feature type="signal peptide" evidence="3">
    <location>
        <begin position="1"/>
        <end position="16"/>
    </location>
</feature>
<keyword evidence="2" id="KW-0325">Glycoprotein</keyword>
<dbReference type="Pfam" id="PF03489">
    <property type="entry name" value="SapB_2"/>
    <property type="match status" value="1"/>
</dbReference>
<keyword evidence="3" id="KW-0732">Signal</keyword>
<evidence type="ECO:0000256" key="3">
    <source>
        <dbReference type="SAM" id="SignalP"/>
    </source>
</evidence>
<dbReference type="Proteomes" id="UP000270094">
    <property type="component" value="Unassembled WGS sequence"/>
</dbReference>
<dbReference type="FunFam" id="1.10.225.10:FF:000017">
    <property type="entry name" value="SaPosin-like Protein family"/>
    <property type="match status" value="1"/>
</dbReference>
<feature type="chain" id="PRO_5018142728" description="Saposin B-type domain-containing protein" evidence="3">
    <location>
        <begin position="17"/>
        <end position="101"/>
    </location>
</feature>
<dbReference type="Gene3D" id="1.10.225.10">
    <property type="entry name" value="Saposin-like"/>
    <property type="match status" value="1"/>
</dbReference>
<proteinExistence type="predicted"/>